<organism evidence="1 2">
    <name type="scientific">Xenorhabdus anantnagensis</name>
    <dbReference type="NCBI Taxonomy" id="3025875"/>
    <lineage>
        <taxon>Bacteria</taxon>
        <taxon>Pseudomonadati</taxon>
        <taxon>Pseudomonadota</taxon>
        <taxon>Gammaproteobacteria</taxon>
        <taxon>Enterobacterales</taxon>
        <taxon>Morganellaceae</taxon>
        <taxon>Xenorhabdus</taxon>
    </lineage>
</organism>
<keyword evidence="1" id="KW-0067">ATP-binding</keyword>
<dbReference type="Proteomes" id="UP001220225">
    <property type="component" value="Unassembled WGS sequence"/>
</dbReference>
<gene>
    <name evidence="1" type="ORF">PSI14_18295</name>
</gene>
<protein>
    <submittedName>
        <fullName evidence="1">ATP-binding protein</fullName>
    </submittedName>
</protein>
<dbReference type="GO" id="GO:0005524">
    <property type="term" value="F:ATP binding"/>
    <property type="evidence" value="ECO:0007669"/>
    <property type="project" value="UniProtKB-KW"/>
</dbReference>
<proteinExistence type="predicted"/>
<dbReference type="EMBL" id="JAQRFN010000038">
    <property type="protein sequence ID" value="MDC9598731.1"/>
    <property type="molecule type" value="Genomic_DNA"/>
</dbReference>
<keyword evidence="1" id="KW-0547">Nucleotide-binding</keyword>
<comment type="caution">
    <text evidence="1">The sequence shown here is derived from an EMBL/GenBank/DDBJ whole genome shotgun (WGS) entry which is preliminary data.</text>
</comment>
<reference evidence="1 2" key="1">
    <citation type="submission" date="2023-02" db="EMBL/GenBank/DDBJ databases">
        <title>Entomopathogenic bacteria.</title>
        <authorList>
            <person name="Machado R.A."/>
        </authorList>
    </citation>
    <scope>NUCLEOTIDE SEQUENCE [LARGE SCALE GENOMIC DNA]</scope>
    <source>
        <strain evidence="1 2">XENO-2</strain>
    </source>
</reference>
<accession>A0ABT5LY94</accession>
<evidence type="ECO:0000313" key="2">
    <source>
        <dbReference type="Proteomes" id="UP001220225"/>
    </source>
</evidence>
<keyword evidence="2" id="KW-1185">Reference proteome</keyword>
<sequence length="184" mass="20928">MNASTVRNLVVQTLIGKTDAQSRIYSPRDWSTRGDDYPCILVQTPFDHKKSLGRNVPQFHTVTTVRITGRIEEFDGDIDNGAEQAELALEALREQIERAVINSYELTQVIQQYAEIRSQIDIDASGESHFAQLLMDIDIEYYQGEEDFYPIETHPLDGIDVTVAMPAHTPEPKIRLIWSKPHVC</sequence>
<name>A0ABT5LY94_9GAMM</name>
<dbReference type="RefSeq" id="WP_273577414.1">
    <property type="nucleotide sequence ID" value="NZ_JAQRFN010000038.1"/>
</dbReference>
<evidence type="ECO:0000313" key="1">
    <source>
        <dbReference type="EMBL" id="MDC9598731.1"/>
    </source>
</evidence>